<evidence type="ECO:0000313" key="3">
    <source>
        <dbReference type="EMBL" id="MBU3851913.1"/>
    </source>
</evidence>
<dbReference type="Pfam" id="PF01451">
    <property type="entry name" value="LMWPc"/>
    <property type="match status" value="1"/>
</dbReference>
<dbReference type="Gene3D" id="3.40.50.2300">
    <property type="match status" value="1"/>
</dbReference>
<dbReference type="SUPFAM" id="SSF52788">
    <property type="entry name" value="Phosphotyrosine protein phosphatases I"/>
    <property type="match status" value="1"/>
</dbReference>
<accession>A0A948X1G2</accession>
<dbReference type="Proteomes" id="UP000777303">
    <property type="component" value="Unassembled WGS sequence"/>
</dbReference>
<dbReference type="AlphaFoldDB" id="A0A948X1G2"/>
<reference evidence="3" key="2">
    <citation type="submission" date="2021-04" db="EMBL/GenBank/DDBJ databases">
        <authorList>
            <person name="Gilroy R."/>
        </authorList>
    </citation>
    <scope>NUCLEOTIDE SEQUENCE</scope>
    <source>
        <strain evidence="3">F6-6636</strain>
    </source>
</reference>
<dbReference type="PANTHER" id="PTHR43428">
    <property type="entry name" value="ARSENATE REDUCTASE"/>
    <property type="match status" value="1"/>
</dbReference>
<sequence length="141" mass="15844">MKKIYFIANDDSSRSQIAKGFAQKDLPSDWEVHSAGIEKGSVNPRAVAVMAENGIDIYQTDTAFIDINYYKNCDIIVTLCGEAQDNLPDVKTRATIINWDIPNPVRCERNDAERILMMRLISQKIATKVQKLANKLVKTAI</sequence>
<dbReference type="InterPro" id="IPR023485">
    <property type="entry name" value="Ptyr_pPase"/>
</dbReference>
<feature type="domain" description="Phosphotyrosine protein phosphatase I" evidence="2">
    <location>
        <begin position="2"/>
        <end position="135"/>
    </location>
</feature>
<keyword evidence="1" id="KW-0059">Arsenical resistance</keyword>
<dbReference type="PANTHER" id="PTHR43428:SF1">
    <property type="entry name" value="ARSENATE REDUCTASE"/>
    <property type="match status" value="1"/>
</dbReference>
<organism evidence="3 4">
    <name type="scientific">Candidatus Paralactobacillus gallistercoris</name>
    <dbReference type="NCBI Taxonomy" id="2838724"/>
    <lineage>
        <taxon>Bacteria</taxon>
        <taxon>Bacillati</taxon>
        <taxon>Bacillota</taxon>
        <taxon>Bacilli</taxon>
        <taxon>Lactobacillales</taxon>
        <taxon>Lactobacillaceae</taxon>
        <taxon>Lactobacillus</taxon>
    </lineage>
</organism>
<dbReference type="SMART" id="SM00226">
    <property type="entry name" value="LMWPc"/>
    <property type="match status" value="1"/>
</dbReference>
<evidence type="ECO:0000256" key="1">
    <source>
        <dbReference type="ARBA" id="ARBA00022849"/>
    </source>
</evidence>
<name>A0A948X1G2_9LACO</name>
<comment type="caution">
    <text evidence="3">The sequence shown here is derived from an EMBL/GenBank/DDBJ whole genome shotgun (WGS) entry which is preliminary data.</text>
</comment>
<dbReference type="GO" id="GO:0046685">
    <property type="term" value="P:response to arsenic-containing substance"/>
    <property type="evidence" value="ECO:0007669"/>
    <property type="project" value="UniProtKB-KW"/>
</dbReference>
<evidence type="ECO:0000313" key="4">
    <source>
        <dbReference type="Proteomes" id="UP000777303"/>
    </source>
</evidence>
<protein>
    <submittedName>
        <fullName evidence="3">Arsenate reductase (Thioredoxin)</fullName>
    </submittedName>
</protein>
<dbReference type="InterPro" id="IPR036196">
    <property type="entry name" value="Ptyr_pPase_sf"/>
</dbReference>
<evidence type="ECO:0000259" key="2">
    <source>
        <dbReference type="SMART" id="SM00226"/>
    </source>
</evidence>
<proteinExistence type="predicted"/>
<gene>
    <name evidence="3" type="ORF">H9901_04355</name>
</gene>
<reference evidence="3" key="1">
    <citation type="journal article" date="2021" name="PeerJ">
        <title>Extensive microbial diversity within the chicken gut microbiome revealed by metagenomics and culture.</title>
        <authorList>
            <person name="Gilroy R."/>
            <person name="Ravi A."/>
            <person name="Getino M."/>
            <person name="Pursley I."/>
            <person name="Horton D.L."/>
            <person name="Alikhan N.F."/>
            <person name="Baker D."/>
            <person name="Gharbi K."/>
            <person name="Hall N."/>
            <person name="Watson M."/>
            <person name="Adriaenssens E.M."/>
            <person name="Foster-Nyarko E."/>
            <person name="Jarju S."/>
            <person name="Secka A."/>
            <person name="Antonio M."/>
            <person name="Oren A."/>
            <person name="Chaudhuri R.R."/>
            <person name="La Ragione R."/>
            <person name="Hildebrand F."/>
            <person name="Pallen M.J."/>
        </authorList>
    </citation>
    <scope>NUCLEOTIDE SEQUENCE</scope>
    <source>
        <strain evidence="3">F6-6636</strain>
    </source>
</reference>
<dbReference type="EMBL" id="JAHLFS010000053">
    <property type="protein sequence ID" value="MBU3851913.1"/>
    <property type="molecule type" value="Genomic_DNA"/>
</dbReference>